<dbReference type="EnsemblPlants" id="AET6Gv20941200.11">
    <property type="protein sequence ID" value="AET6Gv20941200.11"/>
    <property type="gene ID" value="AET6Gv20941200"/>
</dbReference>
<proteinExistence type="predicted"/>
<accession>A0A453Q1A9</accession>
<reference evidence="1" key="4">
    <citation type="submission" date="2019-03" db="UniProtKB">
        <authorList>
            <consortium name="EnsemblPlants"/>
        </authorList>
    </citation>
    <scope>IDENTIFICATION</scope>
</reference>
<keyword evidence="2" id="KW-1185">Reference proteome</keyword>
<reference evidence="1" key="3">
    <citation type="journal article" date="2017" name="Nature">
        <title>Genome sequence of the progenitor of the wheat D genome Aegilops tauschii.</title>
        <authorList>
            <person name="Luo M.C."/>
            <person name="Gu Y.Q."/>
            <person name="Puiu D."/>
            <person name="Wang H."/>
            <person name="Twardziok S.O."/>
            <person name="Deal K.R."/>
            <person name="Huo N."/>
            <person name="Zhu T."/>
            <person name="Wang L."/>
            <person name="Wang Y."/>
            <person name="McGuire P.E."/>
            <person name="Liu S."/>
            <person name="Long H."/>
            <person name="Ramasamy R.K."/>
            <person name="Rodriguez J.C."/>
            <person name="Van S.L."/>
            <person name="Yuan L."/>
            <person name="Wang Z."/>
            <person name="Xia Z."/>
            <person name="Xiao L."/>
            <person name="Anderson O.D."/>
            <person name="Ouyang S."/>
            <person name="Liang Y."/>
            <person name="Zimin A.V."/>
            <person name="Pertea G."/>
            <person name="Qi P."/>
            <person name="Bennetzen J.L."/>
            <person name="Dai X."/>
            <person name="Dawson M.W."/>
            <person name="Muller H.G."/>
            <person name="Kugler K."/>
            <person name="Rivarola-Duarte L."/>
            <person name="Spannagl M."/>
            <person name="Mayer K.F.X."/>
            <person name="Lu F.H."/>
            <person name="Bevan M.W."/>
            <person name="Leroy P."/>
            <person name="Li P."/>
            <person name="You F.M."/>
            <person name="Sun Q."/>
            <person name="Liu Z."/>
            <person name="Lyons E."/>
            <person name="Wicker T."/>
            <person name="Salzberg S.L."/>
            <person name="Devos K.M."/>
            <person name="Dvorak J."/>
        </authorList>
    </citation>
    <scope>NUCLEOTIDE SEQUENCE [LARGE SCALE GENOMIC DNA]</scope>
    <source>
        <strain evidence="1">cv. AL8/78</strain>
    </source>
</reference>
<dbReference type="Proteomes" id="UP000015105">
    <property type="component" value="Chromosome 6D"/>
</dbReference>
<dbReference type="Gramene" id="AET6Gv20941200.11">
    <property type="protein sequence ID" value="AET6Gv20941200.11"/>
    <property type="gene ID" value="AET6Gv20941200"/>
</dbReference>
<evidence type="ECO:0000313" key="2">
    <source>
        <dbReference type="Proteomes" id="UP000015105"/>
    </source>
</evidence>
<reference evidence="2" key="2">
    <citation type="journal article" date="2017" name="Nat. Plants">
        <title>The Aegilops tauschii genome reveals multiple impacts of transposons.</title>
        <authorList>
            <person name="Zhao G."/>
            <person name="Zou C."/>
            <person name="Li K."/>
            <person name="Wang K."/>
            <person name="Li T."/>
            <person name="Gao L."/>
            <person name="Zhang X."/>
            <person name="Wang H."/>
            <person name="Yang Z."/>
            <person name="Liu X."/>
            <person name="Jiang W."/>
            <person name="Mao L."/>
            <person name="Kong X."/>
            <person name="Jiao Y."/>
            <person name="Jia J."/>
        </authorList>
    </citation>
    <scope>NUCLEOTIDE SEQUENCE [LARGE SCALE GENOMIC DNA]</scope>
    <source>
        <strain evidence="2">cv. AL8/78</strain>
    </source>
</reference>
<name>A0A453Q1A9_AEGTS</name>
<reference evidence="1" key="5">
    <citation type="journal article" date="2021" name="G3 (Bethesda)">
        <title>Aegilops tauschii genome assembly Aet v5.0 features greater sequence contiguity and improved annotation.</title>
        <authorList>
            <person name="Wang L."/>
            <person name="Zhu T."/>
            <person name="Rodriguez J.C."/>
            <person name="Deal K.R."/>
            <person name="Dubcovsky J."/>
            <person name="McGuire P.E."/>
            <person name="Lux T."/>
            <person name="Spannagl M."/>
            <person name="Mayer K.F.X."/>
            <person name="Baldrich P."/>
            <person name="Meyers B.C."/>
            <person name="Huo N."/>
            <person name="Gu Y.Q."/>
            <person name="Zhou H."/>
            <person name="Devos K.M."/>
            <person name="Bennetzen J.L."/>
            <person name="Unver T."/>
            <person name="Budak H."/>
            <person name="Gulick P.J."/>
            <person name="Galiba G."/>
            <person name="Kalapos B."/>
            <person name="Nelson D.R."/>
            <person name="Li P."/>
            <person name="You F.M."/>
            <person name="Luo M.C."/>
            <person name="Dvorak J."/>
        </authorList>
    </citation>
    <scope>NUCLEOTIDE SEQUENCE [LARGE SCALE GENOMIC DNA]</scope>
    <source>
        <strain evidence="1">cv. AL8/78</strain>
    </source>
</reference>
<organism evidence="1 2">
    <name type="scientific">Aegilops tauschii subsp. strangulata</name>
    <name type="common">Goatgrass</name>
    <dbReference type="NCBI Taxonomy" id="200361"/>
    <lineage>
        <taxon>Eukaryota</taxon>
        <taxon>Viridiplantae</taxon>
        <taxon>Streptophyta</taxon>
        <taxon>Embryophyta</taxon>
        <taxon>Tracheophyta</taxon>
        <taxon>Spermatophyta</taxon>
        <taxon>Magnoliopsida</taxon>
        <taxon>Liliopsida</taxon>
        <taxon>Poales</taxon>
        <taxon>Poaceae</taxon>
        <taxon>BOP clade</taxon>
        <taxon>Pooideae</taxon>
        <taxon>Triticodae</taxon>
        <taxon>Triticeae</taxon>
        <taxon>Triticinae</taxon>
        <taxon>Aegilops</taxon>
    </lineage>
</organism>
<evidence type="ECO:0000313" key="1">
    <source>
        <dbReference type="EnsemblPlants" id="AET6Gv20941200.11"/>
    </source>
</evidence>
<dbReference type="AlphaFoldDB" id="A0A453Q1A9"/>
<protein>
    <submittedName>
        <fullName evidence="1">Uncharacterized protein</fullName>
    </submittedName>
</protein>
<sequence>YNSGCSSCCLLHSTRGDLEESMTGSAVFNRKHCATLDKKKTPTAGYIKRPCKQPCLLATEILIRGRKVEHSAMAEERNPLHLPHH</sequence>
<reference evidence="2" key="1">
    <citation type="journal article" date="2014" name="Science">
        <title>Ancient hybridizations among the ancestral genomes of bread wheat.</title>
        <authorList>
            <consortium name="International Wheat Genome Sequencing Consortium,"/>
            <person name="Marcussen T."/>
            <person name="Sandve S.R."/>
            <person name="Heier L."/>
            <person name="Spannagl M."/>
            <person name="Pfeifer M."/>
            <person name="Jakobsen K.S."/>
            <person name="Wulff B.B."/>
            <person name="Steuernagel B."/>
            <person name="Mayer K.F."/>
            <person name="Olsen O.A."/>
        </authorList>
    </citation>
    <scope>NUCLEOTIDE SEQUENCE [LARGE SCALE GENOMIC DNA]</scope>
    <source>
        <strain evidence="2">cv. AL8/78</strain>
    </source>
</reference>